<organism evidence="3 4">
    <name type="scientific">Oricola cellulosilytica</name>
    <dbReference type="NCBI Taxonomy" id="1429082"/>
    <lineage>
        <taxon>Bacteria</taxon>
        <taxon>Pseudomonadati</taxon>
        <taxon>Pseudomonadota</taxon>
        <taxon>Alphaproteobacteria</taxon>
        <taxon>Hyphomicrobiales</taxon>
        <taxon>Ahrensiaceae</taxon>
        <taxon>Oricola</taxon>
    </lineage>
</organism>
<accession>A0A4R0P2D3</accession>
<name>A0A4R0P2D3_9HYPH</name>
<dbReference type="Pfam" id="PF00535">
    <property type="entry name" value="Glycos_transf_2"/>
    <property type="match status" value="1"/>
</dbReference>
<evidence type="ECO:0000259" key="2">
    <source>
        <dbReference type="Pfam" id="PF00535"/>
    </source>
</evidence>
<sequence>MKADALTMTDPVLNISAYVVCRDEENMIEACIRSLEFCNEIVIVDSGSTDRTLKIVTALKAEGFPIRLFEREWPGYARQKQFALEQCTSEWCLCLDADERADRALVEALPAHLARTDVNAWRIRFVPYLFGYGYAPPAVRNDAILRLSRKGKAAYDVTRLVHEALQVQGETGTIEQGRLLHRRALTVGEQMRKAVNYSELKAQQLFNARKGPRRSRLLLNGWLYFLRLYFGRRMFLCGWAGYIQARTVAVYSFMTEAALLQMYAAEQDRSEPDPDDVFLHPARN</sequence>
<dbReference type="AlphaFoldDB" id="A0A4R0P2D3"/>
<dbReference type="EMBL" id="SJST01000011">
    <property type="protein sequence ID" value="TCD10976.1"/>
    <property type="molecule type" value="Genomic_DNA"/>
</dbReference>
<dbReference type="InterPro" id="IPR001173">
    <property type="entry name" value="Glyco_trans_2-like"/>
</dbReference>
<keyword evidence="4" id="KW-1185">Reference proteome</keyword>
<dbReference type="Gene3D" id="3.90.550.10">
    <property type="entry name" value="Spore Coat Polysaccharide Biosynthesis Protein SpsA, Chain A"/>
    <property type="match status" value="1"/>
</dbReference>
<dbReference type="Proteomes" id="UP000291301">
    <property type="component" value="Unassembled WGS sequence"/>
</dbReference>
<keyword evidence="3" id="KW-0808">Transferase</keyword>
<dbReference type="CDD" id="cd02511">
    <property type="entry name" value="Beta4Glucosyltransferase"/>
    <property type="match status" value="1"/>
</dbReference>
<dbReference type="InterPro" id="IPR029044">
    <property type="entry name" value="Nucleotide-diphossugar_trans"/>
</dbReference>
<comment type="caution">
    <text evidence="3">The sequence shown here is derived from an EMBL/GenBank/DDBJ whole genome shotgun (WGS) entry which is preliminary data.</text>
</comment>
<gene>
    <name evidence="3" type="ORF">E0D97_17650</name>
</gene>
<reference evidence="3 4" key="1">
    <citation type="journal article" date="2015" name="Antonie Van Leeuwenhoek">
        <title>Oricola cellulosilytica gen. nov., sp. nov., a cellulose-degrading bacterium of the family Phyllobacteriaceae isolated from surface seashore water, and emended descriptions of Mesorhizobium loti and Phyllobacterium myrsinacearum.</title>
        <authorList>
            <person name="Hameed A."/>
            <person name="Shahina M."/>
            <person name="Lai W.A."/>
            <person name="Lin S.Y."/>
            <person name="Young L.S."/>
            <person name="Liu Y.C."/>
            <person name="Hsu Y.H."/>
            <person name="Young C.C."/>
        </authorList>
    </citation>
    <scope>NUCLEOTIDE SEQUENCE [LARGE SCALE GENOMIC DNA]</scope>
    <source>
        <strain evidence="3 4">KCTC 52183</strain>
    </source>
</reference>
<dbReference type="PANTHER" id="PTHR43630:SF2">
    <property type="entry name" value="GLYCOSYLTRANSFERASE"/>
    <property type="match status" value="1"/>
</dbReference>
<proteinExistence type="inferred from homology"/>
<evidence type="ECO:0000256" key="1">
    <source>
        <dbReference type="ARBA" id="ARBA00038494"/>
    </source>
</evidence>
<evidence type="ECO:0000313" key="3">
    <source>
        <dbReference type="EMBL" id="TCD10976.1"/>
    </source>
</evidence>
<protein>
    <submittedName>
        <fullName evidence="3">Glycosyltransferase family 2 protein</fullName>
    </submittedName>
</protein>
<dbReference type="PANTHER" id="PTHR43630">
    <property type="entry name" value="POLY-BETA-1,6-N-ACETYL-D-GLUCOSAMINE SYNTHASE"/>
    <property type="match status" value="1"/>
</dbReference>
<dbReference type="SUPFAM" id="SSF53448">
    <property type="entry name" value="Nucleotide-diphospho-sugar transferases"/>
    <property type="match status" value="1"/>
</dbReference>
<feature type="domain" description="Glycosyltransferase 2-like" evidence="2">
    <location>
        <begin position="16"/>
        <end position="118"/>
    </location>
</feature>
<dbReference type="GO" id="GO:0016740">
    <property type="term" value="F:transferase activity"/>
    <property type="evidence" value="ECO:0007669"/>
    <property type="project" value="UniProtKB-KW"/>
</dbReference>
<evidence type="ECO:0000313" key="4">
    <source>
        <dbReference type="Proteomes" id="UP000291301"/>
    </source>
</evidence>
<comment type="similarity">
    <text evidence="1">Belongs to the glycosyltransferase 2 family. WaaE/KdtX subfamily.</text>
</comment>